<dbReference type="GO" id="GO:0070733">
    <property type="term" value="F:AMPylase activity"/>
    <property type="evidence" value="ECO:0007669"/>
    <property type="project" value="UniProtKB-EC"/>
</dbReference>
<dbReference type="GO" id="GO:0046872">
    <property type="term" value="F:metal ion binding"/>
    <property type="evidence" value="ECO:0007669"/>
    <property type="project" value="UniProtKB-KW"/>
</dbReference>
<keyword evidence="8" id="KW-0460">Magnesium</keyword>
<evidence type="ECO:0000256" key="1">
    <source>
        <dbReference type="ARBA" id="ARBA00001946"/>
    </source>
</evidence>
<keyword evidence="7" id="KW-0067">ATP-binding</keyword>
<evidence type="ECO:0000256" key="7">
    <source>
        <dbReference type="ARBA" id="ARBA00022840"/>
    </source>
</evidence>
<dbReference type="InterPro" id="IPR043519">
    <property type="entry name" value="NT_sf"/>
</dbReference>
<reference evidence="14 15" key="1">
    <citation type="journal article" date="2016" name="Sci. Rep.">
        <title>Metabolic traits of an uncultured archaeal lineage -MSBL1- from brine pools of the Red Sea.</title>
        <authorList>
            <person name="Mwirichia R."/>
            <person name="Alam I."/>
            <person name="Rashid M."/>
            <person name="Vinu M."/>
            <person name="Ba-Alawi W."/>
            <person name="Anthony Kamau A."/>
            <person name="Kamanda Ngugi D."/>
            <person name="Goker M."/>
            <person name="Klenk H.P."/>
            <person name="Bajic V."/>
            <person name="Stingl U."/>
        </authorList>
    </citation>
    <scope>NUCLEOTIDE SEQUENCE [LARGE SCALE GENOMIC DNA]</scope>
    <source>
        <strain evidence="14">SCGC-AAA382N08</strain>
    </source>
</reference>
<keyword evidence="2" id="KW-1277">Toxin-antitoxin system</keyword>
<evidence type="ECO:0000256" key="6">
    <source>
        <dbReference type="ARBA" id="ARBA00022741"/>
    </source>
</evidence>
<evidence type="ECO:0000256" key="12">
    <source>
        <dbReference type="ARBA" id="ARBA00048696"/>
    </source>
</evidence>
<evidence type="ECO:0000256" key="11">
    <source>
        <dbReference type="ARBA" id="ARBA00047518"/>
    </source>
</evidence>
<dbReference type="PANTHER" id="PTHR33571:SF14">
    <property type="entry name" value="PROTEIN ADENYLYLTRANSFERASE MJ0435-RELATED"/>
    <property type="match status" value="1"/>
</dbReference>
<evidence type="ECO:0000256" key="10">
    <source>
        <dbReference type="ARBA" id="ARBA00038276"/>
    </source>
</evidence>
<keyword evidence="15" id="KW-1185">Reference proteome</keyword>
<dbReference type="GO" id="GO:0005524">
    <property type="term" value="F:ATP binding"/>
    <property type="evidence" value="ECO:0007669"/>
    <property type="project" value="UniProtKB-KW"/>
</dbReference>
<dbReference type="Gene3D" id="3.30.460.10">
    <property type="entry name" value="Beta Polymerase, domain 2"/>
    <property type="match status" value="1"/>
</dbReference>
<dbReference type="SUPFAM" id="SSF81301">
    <property type="entry name" value="Nucleotidyltransferase"/>
    <property type="match status" value="1"/>
</dbReference>
<evidence type="ECO:0000259" key="13">
    <source>
        <dbReference type="Pfam" id="PF01909"/>
    </source>
</evidence>
<accession>A0A133VQ22</accession>
<comment type="catalytic activity">
    <reaction evidence="11">
        <text>O-(5'-adenylyl)-L-tyrosyl-[protein] + ATP = O-[5'-(adenylyl-(5'-&gt;3')-adenylyl)]-L-tyrosyl-[protein] + diphosphate</text>
        <dbReference type="Rhea" id="RHEA:66528"/>
        <dbReference type="Rhea" id="RHEA-COMP:13846"/>
        <dbReference type="Rhea" id="RHEA-COMP:17046"/>
        <dbReference type="ChEBI" id="CHEBI:30616"/>
        <dbReference type="ChEBI" id="CHEBI:33019"/>
        <dbReference type="ChEBI" id="CHEBI:83624"/>
        <dbReference type="ChEBI" id="CHEBI:167160"/>
    </reaction>
</comment>
<dbReference type="PIRSF" id="PIRSF005928">
    <property type="entry name" value="Nucleotidltrnsf"/>
    <property type="match status" value="1"/>
</dbReference>
<evidence type="ECO:0000256" key="2">
    <source>
        <dbReference type="ARBA" id="ARBA00022649"/>
    </source>
</evidence>
<keyword evidence="4" id="KW-0548">Nucleotidyltransferase</keyword>
<name>A0A133VQ22_9EURY</name>
<dbReference type="Proteomes" id="UP000070175">
    <property type="component" value="Unassembled WGS sequence"/>
</dbReference>
<gene>
    <name evidence="14" type="ORF">AKJ56_01060</name>
</gene>
<proteinExistence type="inferred from homology"/>
<evidence type="ECO:0000256" key="4">
    <source>
        <dbReference type="ARBA" id="ARBA00022695"/>
    </source>
</evidence>
<organism evidence="14 15">
    <name type="scientific">candidate division MSBL1 archaeon SCGC-AAA382N08</name>
    <dbReference type="NCBI Taxonomy" id="1698285"/>
    <lineage>
        <taxon>Archaea</taxon>
        <taxon>Methanobacteriati</taxon>
        <taxon>Methanobacteriota</taxon>
        <taxon>candidate division MSBL1</taxon>
    </lineage>
</organism>
<dbReference type="InterPro" id="IPR002934">
    <property type="entry name" value="Polymerase_NTP_transf_dom"/>
</dbReference>
<dbReference type="InterPro" id="IPR009185">
    <property type="entry name" value="Nucleotidl_trans"/>
</dbReference>
<feature type="domain" description="Polymerase nucleotidyl transferase" evidence="13">
    <location>
        <begin position="25"/>
        <end position="84"/>
    </location>
</feature>
<evidence type="ECO:0000313" key="14">
    <source>
        <dbReference type="EMBL" id="KXB08528.1"/>
    </source>
</evidence>
<dbReference type="AlphaFoldDB" id="A0A133VQ22"/>
<comment type="cofactor">
    <cofactor evidence="1">
        <name>Mg(2+)</name>
        <dbReference type="ChEBI" id="CHEBI:18420"/>
    </cofactor>
</comment>
<dbReference type="Pfam" id="PF01909">
    <property type="entry name" value="NTP_transf_2"/>
    <property type="match status" value="1"/>
</dbReference>
<evidence type="ECO:0000313" key="15">
    <source>
        <dbReference type="Proteomes" id="UP000070175"/>
    </source>
</evidence>
<evidence type="ECO:0000256" key="9">
    <source>
        <dbReference type="ARBA" id="ARBA00034531"/>
    </source>
</evidence>
<keyword evidence="6" id="KW-0547">Nucleotide-binding</keyword>
<keyword evidence="3" id="KW-0808">Transferase</keyword>
<dbReference type="PANTHER" id="PTHR33571">
    <property type="entry name" value="SSL8005 PROTEIN"/>
    <property type="match status" value="1"/>
</dbReference>
<comment type="caution">
    <text evidence="14">The sequence shown here is derived from an EMBL/GenBank/DDBJ whole genome shotgun (WGS) entry which is preliminary data.</text>
</comment>
<comment type="similarity">
    <text evidence="10">Belongs to the MntA antitoxin family.</text>
</comment>
<evidence type="ECO:0000256" key="8">
    <source>
        <dbReference type="ARBA" id="ARBA00022842"/>
    </source>
</evidence>
<comment type="catalytic activity">
    <reaction evidence="12">
        <text>L-tyrosyl-[protein] + ATP = O-(5'-adenylyl)-L-tyrosyl-[protein] + diphosphate</text>
        <dbReference type="Rhea" id="RHEA:54288"/>
        <dbReference type="Rhea" id="RHEA-COMP:10136"/>
        <dbReference type="Rhea" id="RHEA-COMP:13846"/>
        <dbReference type="ChEBI" id="CHEBI:30616"/>
        <dbReference type="ChEBI" id="CHEBI:33019"/>
        <dbReference type="ChEBI" id="CHEBI:46858"/>
        <dbReference type="ChEBI" id="CHEBI:83624"/>
        <dbReference type="EC" id="2.7.7.108"/>
    </reaction>
</comment>
<evidence type="ECO:0000256" key="3">
    <source>
        <dbReference type="ARBA" id="ARBA00022679"/>
    </source>
</evidence>
<sequence>MVKPERNVSEKEIKYGEKDWERLKKFRKEAEELLEILNQFNISGLVHGSVARGDVDKNSDIDVIIPDPVPSFKVELALKENGYKNLDRKIVMATPWQLPKAHIYLRDKKMVTIPLKKPKKLEEEFYKFGGAASLSQIKEGKRTPGVDKRLILIEPIEKGHRERQVIGKENEVAKILGVSIEIVEERVHVLTKREEIGRTGIFLEKELTPKESFEEAWRQIVKNNPQITKRGS</sequence>
<protein>
    <recommendedName>
        <fullName evidence="9">protein adenylyltransferase</fullName>
        <ecNumber evidence="9">2.7.7.108</ecNumber>
    </recommendedName>
</protein>
<dbReference type="EMBL" id="LHYJ01000011">
    <property type="protein sequence ID" value="KXB08528.1"/>
    <property type="molecule type" value="Genomic_DNA"/>
</dbReference>
<dbReference type="InterPro" id="IPR052038">
    <property type="entry name" value="Type-VII_TA_antitoxin"/>
</dbReference>
<dbReference type="CDD" id="cd05403">
    <property type="entry name" value="NT_KNTase_like"/>
    <property type="match status" value="1"/>
</dbReference>
<dbReference type="EC" id="2.7.7.108" evidence="9"/>
<evidence type="ECO:0000256" key="5">
    <source>
        <dbReference type="ARBA" id="ARBA00022723"/>
    </source>
</evidence>
<keyword evidence="5" id="KW-0479">Metal-binding</keyword>